<dbReference type="Proteomes" id="UP000829196">
    <property type="component" value="Unassembled WGS sequence"/>
</dbReference>
<organism evidence="1 2">
    <name type="scientific">Dendrobium nobile</name>
    <name type="common">Orchid</name>
    <dbReference type="NCBI Taxonomy" id="94219"/>
    <lineage>
        <taxon>Eukaryota</taxon>
        <taxon>Viridiplantae</taxon>
        <taxon>Streptophyta</taxon>
        <taxon>Embryophyta</taxon>
        <taxon>Tracheophyta</taxon>
        <taxon>Spermatophyta</taxon>
        <taxon>Magnoliopsida</taxon>
        <taxon>Liliopsida</taxon>
        <taxon>Asparagales</taxon>
        <taxon>Orchidaceae</taxon>
        <taxon>Epidendroideae</taxon>
        <taxon>Malaxideae</taxon>
        <taxon>Dendrobiinae</taxon>
        <taxon>Dendrobium</taxon>
    </lineage>
</organism>
<evidence type="ECO:0000313" key="2">
    <source>
        <dbReference type="Proteomes" id="UP000829196"/>
    </source>
</evidence>
<accession>A0A8T3B471</accession>
<keyword evidence="2" id="KW-1185">Reference proteome</keyword>
<dbReference type="EMBL" id="JAGYWB010000011">
    <property type="protein sequence ID" value="KAI0503871.1"/>
    <property type="molecule type" value="Genomic_DNA"/>
</dbReference>
<name>A0A8T3B471_DENNO</name>
<evidence type="ECO:0000313" key="1">
    <source>
        <dbReference type="EMBL" id="KAI0503871.1"/>
    </source>
</evidence>
<proteinExistence type="predicted"/>
<reference evidence="1" key="1">
    <citation type="journal article" date="2022" name="Front. Genet.">
        <title>Chromosome-Scale Assembly of the Dendrobium nobile Genome Provides Insights Into the Molecular Mechanism of the Biosynthesis of the Medicinal Active Ingredient of Dendrobium.</title>
        <authorList>
            <person name="Xu Q."/>
            <person name="Niu S.-C."/>
            <person name="Li K.-L."/>
            <person name="Zheng P.-J."/>
            <person name="Zhang X.-J."/>
            <person name="Jia Y."/>
            <person name="Liu Y."/>
            <person name="Niu Y.-X."/>
            <person name="Yu L.-H."/>
            <person name="Chen D.-F."/>
            <person name="Zhang G.-Q."/>
        </authorList>
    </citation>
    <scope>NUCLEOTIDE SEQUENCE</scope>
    <source>
        <tissue evidence="1">Leaf</tissue>
    </source>
</reference>
<comment type="caution">
    <text evidence="1">The sequence shown here is derived from an EMBL/GenBank/DDBJ whole genome shotgun (WGS) entry which is preliminary data.</text>
</comment>
<sequence length="60" mass="6488">MMDEELAQAWISAVAAESIGWRSCRTGGYKGDLWLDQTWSQRLEGCGIERGLVAASRGGG</sequence>
<dbReference type="AlphaFoldDB" id="A0A8T3B471"/>
<gene>
    <name evidence="1" type="ORF">KFK09_014814</name>
</gene>
<protein>
    <submittedName>
        <fullName evidence="1">Uncharacterized protein</fullName>
    </submittedName>
</protein>